<dbReference type="PANTHER" id="PTHR10003">
    <property type="entry name" value="SUPEROXIDE DISMUTASE CU-ZN -RELATED"/>
    <property type="match status" value="1"/>
</dbReference>
<dbReference type="Pfam" id="PF00080">
    <property type="entry name" value="Sod_Cu"/>
    <property type="match status" value="1"/>
</dbReference>
<reference evidence="3 4" key="1">
    <citation type="submission" date="2018-12" db="EMBL/GenBank/DDBJ databases">
        <authorList>
            <person name="Tiukova I."/>
            <person name="Dainat J."/>
        </authorList>
    </citation>
    <scope>NUCLEOTIDE SEQUENCE [LARGE SCALE GENOMIC DNA]</scope>
</reference>
<feature type="domain" description="Superoxide dismutase copper/zinc binding" evidence="2">
    <location>
        <begin position="45"/>
        <end position="161"/>
    </location>
</feature>
<keyword evidence="4" id="KW-1185">Reference proteome</keyword>
<dbReference type="Gene3D" id="2.60.40.200">
    <property type="entry name" value="Superoxide dismutase, copper/zinc binding domain"/>
    <property type="match status" value="1"/>
</dbReference>
<gene>
    <name evidence="3" type="ORF">BRENAR_LOCUS1746</name>
</gene>
<proteinExistence type="predicted"/>
<feature type="chain" id="PRO_5019230250" evidence="1">
    <location>
        <begin position="21"/>
        <end position="255"/>
    </location>
</feature>
<dbReference type="EMBL" id="CAACVR010000009">
    <property type="protein sequence ID" value="VEU21011.1"/>
    <property type="molecule type" value="Genomic_DNA"/>
</dbReference>
<dbReference type="SUPFAM" id="SSF49329">
    <property type="entry name" value="Cu,Zn superoxide dismutase-like"/>
    <property type="match status" value="1"/>
</dbReference>
<accession>A0A448YJE5</accession>
<evidence type="ECO:0000313" key="3">
    <source>
        <dbReference type="EMBL" id="VEU21011.1"/>
    </source>
</evidence>
<keyword evidence="1" id="KW-0732">Signal</keyword>
<sequence length="255" mass="27625">MVCLSKYSTALLISSGLAIAAEAPEISDNPEGAIYKAHLDSGDIKGIIEIYTARNHSAKVHLDITGLPDHDGPFYYHLHKNKVPSNGDCEATGTHFNPYDAPAENCDSNANDGLCQVGDLSGKHGFINTTCFETTYYDPYLSLTPGNKAFIGDLSVVVHFNDMSKMLCANLYESKRKFWQRDYQDENDDDRSPTSVNSSIDSASSSAVAGNFTSNHSNSTFTADVGVSTTYCDNAMRQVANGLLGTVFGLLVSFF</sequence>
<name>A0A448YJE5_BRENA</name>
<dbReference type="InterPro" id="IPR036423">
    <property type="entry name" value="SOD-like_Cu/Zn_dom_sf"/>
</dbReference>
<protein>
    <submittedName>
        <fullName evidence="3">DEKNAAC101928</fullName>
    </submittedName>
</protein>
<dbReference type="InParanoid" id="A0A448YJE5"/>
<organism evidence="3 4">
    <name type="scientific">Brettanomyces naardenensis</name>
    <name type="common">Yeast</name>
    <dbReference type="NCBI Taxonomy" id="13370"/>
    <lineage>
        <taxon>Eukaryota</taxon>
        <taxon>Fungi</taxon>
        <taxon>Dikarya</taxon>
        <taxon>Ascomycota</taxon>
        <taxon>Saccharomycotina</taxon>
        <taxon>Pichiomycetes</taxon>
        <taxon>Pichiales</taxon>
        <taxon>Pichiaceae</taxon>
        <taxon>Brettanomyces</taxon>
    </lineage>
</organism>
<dbReference type="GO" id="GO:0006801">
    <property type="term" value="P:superoxide metabolic process"/>
    <property type="evidence" value="ECO:0007669"/>
    <property type="project" value="InterPro"/>
</dbReference>
<dbReference type="Proteomes" id="UP000290900">
    <property type="component" value="Unassembled WGS sequence"/>
</dbReference>
<feature type="signal peptide" evidence="1">
    <location>
        <begin position="1"/>
        <end position="20"/>
    </location>
</feature>
<dbReference type="GO" id="GO:0005507">
    <property type="term" value="F:copper ion binding"/>
    <property type="evidence" value="ECO:0007669"/>
    <property type="project" value="InterPro"/>
</dbReference>
<dbReference type="InterPro" id="IPR001424">
    <property type="entry name" value="SOD_Cu_Zn_dom"/>
</dbReference>
<dbReference type="InterPro" id="IPR024134">
    <property type="entry name" value="SOD_Cu/Zn_/chaperone"/>
</dbReference>
<dbReference type="AlphaFoldDB" id="A0A448YJE5"/>
<evidence type="ECO:0000313" key="4">
    <source>
        <dbReference type="Proteomes" id="UP000290900"/>
    </source>
</evidence>
<evidence type="ECO:0000259" key="2">
    <source>
        <dbReference type="Pfam" id="PF00080"/>
    </source>
</evidence>
<dbReference type="STRING" id="13370.A0A448YJE5"/>
<dbReference type="OrthoDB" id="159229at2759"/>
<evidence type="ECO:0000256" key="1">
    <source>
        <dbReference type="SAM" id="SignalP"/>
    </source>
</evidence>